<evidence type="ECO:0000256" key="2">
    <source>
        <dbReference type="RuleBase" id="RU361163"/>
    </source>
</evidence>
<keyword evidence="2" id="KW-0378">Hydrolase</keyword>
<feature type="chain" id="PRO_5001815460" evidence="3">
    <location>
        <begin position="21"/>
        <end position="215"/>
    </location>
</feature>
<dbReference type="GO" id="GO:0008810">
    <property type="term" value="F:cellulase activity"/>
    <property type="evidence" value="ECO:0007669"/>
    <property type="project" value="InterPro"/>
</dbReference>
<keyword evidence="5" id="KW-1185">Reference proteome</keyword>
<organism evidence="4 5">
    <name type="scientific">Hapsidospora chrysogenum (strain ATCC 11550 / CBS 779.69 / DSM 880 / IAM 14645 / JCM 23072 / IMI 49137)</name>
    <name type="common">Acremonium chrysogenum</name>
    <dbReference type="NCBI Taxonomy" id="857340"/>
    <lineage>
        <taxon>Eukaryota</taxon>
        <taxon>Fungi</taxon>
        <taxon>Dikarya</taxon>
        <taxon>Ascomycota</taxon>
        <taxon>Pezizomycotina</taxon>
        <taxon>Sordariomycetes</taxon>
        <taxon>Hypocreomycetidae</taxon>
        <taxon>Hypocreales</taxon>
        <taxon>Bionectriaceae</taxon>
        <taxon>Hapsidospora</taxon>
    </lineage>
</organism>
<dbReference type="EMBL" id="JPKY01000036">
    <property type="protein sequence ID" value="KFH45203.1"/>
    <property type="molecule type" value="Genomic_DNA"/>
</dbReference>
<dbReference type="Gene3D" id="2.60.120.180">
    <property type="match status" value="1"/>
</dbReference>
<dbReference type="Pfam" id="PF01670">
    <property type="entry name" value="Glyco_hydro_12"/>
    <property type="match status" value="1"/>
</dbReference>
<keyword evidence="2" id="KW-0624">Polysaccharide degradation</keyword>
<evidence type="ECO:0000256" key="1">
    <source>
        <dbReference type="ARBA" id="ARBA00005519"/>
    </source>
</evidence>
<dbReference type="STRING" id="857340.A0A086T771"/>
<dbReference type="PANTHER" id="PTHR34002">
    <property type="entry name" value="BLR1656 PROTEIN"/>
    <property type="match status" value="1"/>
</dbReference>
<evidence type="ECO:0000256" key="3">
    <source>
        <dbReference type="SAM" id="SignalP"/>
    </source>
</evidence>
<reference evidence="5" key="1">
    <citation type="journal article" date="2014" name="Genome Announc.">
        <title>Genome sequence and annotation of Acremonium chrysogenum, producer of the beta-lactam antibiotic cephalosporin C.</title>
        <authorList>
            <person name="Terfehr D."/>
            <person name="Dahlmann T.A."/>
            <person name="Specht T."/>
            <person name="Zadra I."/>
            <person name="Kuernsteiner H."/>
            <person name="Kueck U."/>
        </authorList>
    </citation>
    <scope>NUCLEOTIDE SEQUENCE [LARGE SCALE GENOMIC DNA]</scope>
    <source>
        <strain evidence="5">ATCC 11550 / CBS 779.69 / DSM 880 / IAM 14645 / JCM 23072 / IMI 49137</strain>
    </source>
</reference>
<gene>
    <name evidence="4" type="ORF">ACRE_040470</name>
</gene>
<dbReference type="GO" id="GO:0000272">
    <property type="term" value="P:polysaccharide catabolic process"/>
    <property type="evidence" value="ECO:0007669"/>
    <property type="project" value="UniProtKB-KW"/>
</dbReference>
<dbReference type="OrthoDB" id="89349at2759"/>
<dbReference type="InterPro" id="IPR013319">
    <property type="entry name" value="GH11/12"/>
</dbReference>
<dbReference type="SUPFAM" id="SSF49899">
    <property type="entry name" value="Concanavalin A-like lectins/glucanases"/>
    <property type="match status" value="1"/>
</dbReference>
<dbReference type="HOGENOM" id="CLU_051064_0_1_1"/>
<dbReference type="InterPro" id="IPR013320">
    <property type="entry name" value="ConA-like_dom_sf"/>
</dbReference>
<protein>
    <submittedName>
        <fullName evidence="4">Endoglucanase-like protein</fullName>
    </submittedName>
</protein>
<dbReference type="AlphaFoldDB" id="A0A086T771"/>
<comment type="similarity">
    <text evidence="1 2">Belongs to the glycosyl hydrolase 12 (cellulase H) family.</text>
</comment>
<dbReference type="InterPro" id="IPR002594">
    <property type="entry name" value="GH12"/>
</dbReference>
<accession>A0A086T771</accession>
<sequence length="215" mass="23957">MKALVVALAALSPCTRVVSADNDSASLHVYWEWDGERHDFSSYPYVGKELEEKKTVASIGNIWTSASWSYYDGDARANVTYDMLTAADQGHDTSSGDFGLIIWLARAGEVYPIGDSVSLAYLDGIECEIFDGFNGDMHVFSYVAPLEQPIRDSQGDLRVFFDHITDNNSFPADEQHLLIQWIDVWEENSTNDEHAVLQFGTEPFLGNPAIFTVSD</sequence>
<evidence type="ECO:0000313" key="5">
    <source>
        <dbReference type="Proteomes" id="UP000029964"/>
    </source>
</evidence>
<keyword evidence="3" id="KW-0732">Signal</keyword>
<proteinExistence type="inferred from homology"/>
<dbReference type="Proteomes" id="UP000029964">
    <property type="component" value="Unassembled WGS sequence"/>
</dbReference>
<feature type="signal peptide" evidence="3">
    <location>
        <begin position="1"/>
        <end position="20"/>
    </location>
</feature>
<dbReference type="PANTHER" id="PTHR34002:SF10">
    <property type="entry name" value="PUTATIVE-RELATED"/>
    <property type="match status" value="1"/>
</dbReference>
<name>A0A086T771_HAPC1</name>
<evidence type="ECO:0000313" key="4">
    <source>
        <dbReference type="EMBL" id="KFH45203.1"/>
    </source>
</evidence>
<comment type="caution">
    <text evidence="4">The sequence shown here is derived from an EMBL/GenBank/DDBJ whole genome shotgun (WGS) entry which is preliminary data.</text>
</comment>
<keyword evidence="2" id="KW-0326">Glycosidase</keyword>
<keyword evidence="2" id="KW-0119">Carbohydrate metabolism</keyword>